<dbReference type="AlphaFoldDB" id="A0A165IJ84"/>
<dbReference type="Gene3D" id="1.20.1280.50">
    <property type="match status" value="1"/>
</dbReference>
<sequence>MLSAGPDQAQSLSSPGDVDVDLSRFVLPELLLSVFDWLPQKDLLSAAVVCRRWRALVLAHPNLFYQLALVFDMEHDNMKEWVPVHQFCAGLRYLRERNLRASVVVDWTKIMRTVEGTSSMAVMTAISDALPILTKLELAFGPVHGAILEKRFLLHLCGAAAPQLQTFSIKLNGFPAQRAVLPERLFVGRAPKLWKCRVHGIKVDWPVPALFATSMVVVNMLTRSSTVHLPDHFPRVQKLVIGHTLLPVLYSHPKSLRELCFVVYNNVPNLSELLRPLAAVPDVAMTLVAREPPSAVNHRSFVSLFGDLEQFTERLHMQLEDQGDPAVTVLTIRNNAVLCKSSLVRTVLFRRYTDDAFRAVLAANLRPLAAHILTVSVDEHLFDLLPHIFESLPSARKLHVYWRPPGSTQTPRVHAGHNRMYCPKLQQLHLATSGPRVEVNAERLQRAIRPGSFSVLQQFTRVQLNRLLVQILGNGDFMVMDSDEGHRAFLHYDADLKLVAVMYQVGLEHRVDNDLLKKYLHDHDYSLSSLYRTSKRTLLLV</sequence>
<dbReference type="SMART" id="SM00256">
    <property type="entry name" value="FBOX"/>
    <property type="match status" value="1"/>
</dbReference>
<reference evidence="2 3" key="1">
    <citation type="journal article" date="2016" name="Mol. Biol. Evol.">
        <title>Comparative Genomics of Early-Diverging Mushroom-Forming Fungi Provides Insights into the Origins of Lignocellulose Decay Capabilities.</title>
        <authorList>
            <person name="Nagy L.G."/>
            <person name="Riley R."/>
            <person name="Tritt A."/>
            <person name="Adam C."/>
            <person name="Daum C."/>
            <person name="Floudas D."/>
            <person name="Sun H."/>
            <person name="Yadav J.S."/>
            <person name="Pangilinan J."/>
            <person name="Larsson K.H."/>
            <person name="Matsuura K."/>
            <person name="Barry K."/>
            <person name="Labutti K."/>
            <person name="Kuo R."/>
            <person name="Ohm R.A."/>
            <person name="Bhattacharya S.S."/>
            <person name="Shirouzu T."/>
            <person name="Yoshinaga Y."/>
            <person name="Martin F.M."/>
            <person name="Grigoriev I.V."/>
            <person name="Hibbett D.S."/>
        </authorList>
    </citation>
    <scope>NUCLEOTIDE SEQUENCE [LARGE SCALE GENOMIC DNA]</scope>
    <source>
        <strain evidence="2 3">HHB12029</strain>
    </source>
</reference>
<dbReference type="PROSITE" id="PS50181">
    <property type="entry name" value="FBOX"/>
    <property type="match status" value="1"/>
</dbReference>
<dbReference type="OrthoDB" id="2322499at2759"/>
<dbReference type="Pfam" id="PF12937">
    <property type="entry name" value="F-box-like"/>
    <property type="match status" value="1"/>
</dbReference>
<gene>
    <name evidence="2" type="ORF">EXIGLDRAFT_717076</name>
</gene>
<keyword evidence="3" id="KW-1185">Reference proteome</keyword>
<organism evidence="2 3">
    <name type="scientific">Exidia glandulosa HHB12029</name>
    <dbReference type="NCBI Taxonomy" id="1314781"/>
    <lineage>
        <taxon>Eukaryota</taxon>
        <taxon>Fungi</taxon>
        <taxon>Dikarya</taxon>
        <taxon>Basidiomycota</taxon>
        <taxon>Agaricomycotina</taxon>
        <taxon>Agaricomycetes</taxon>
        <taxon>Auriculariales</taxon>
        <taxon>Exidiaceae</taxon>
        <taxon>Exidia</taxon>
    </lineage>
</organism>
<dbReference type="InterPro" id="IPR036047">
    <property type="entry name" value="F-box-like_dom_sf"/>
</dbReference>
<dbReference type="EMBL" id="KV425989">
    <property type="protein sequence ID" value="KZV93474.1"/>
    <property type="molecule type" value="Genomic_DNA"/>
</dbReference>
<dbReference type="Proteomes" id="UP000077266">
    <property type="component" value="Unassembled WGS sequence"/>
</dbReference>
<feature type="domain" description="F-box" evidence="1">
    <location>
        <begin position="29"/>
        <end position="67"/>
    </location>
</feature>
<dbReference type="SUPFAM" id="SSF81383">
    <property type="entry name" value="F-box domain"/>
    <property type="match status" value="1"/>
</dbReference>
<evidence type="ECO:0000313" key="2">
    <source>
        <dbReference type="EMBL" id="KZV93474.1"/>
    </source>
</evidence>
<evidence type="ECO:0000313" key="3">
    <source>
        <dbReference type="Proteomes" id="UP000077266"/>
    </source>
</evidence>
<name>A0A165IJ84_EXIGL</name>
<dbReference type="InParanoid" id="A0A165IJ84"/>
<accession>A0A165IJ84</accession>
<dbReference type="InterPro" id="IPR001810">
    <property type="entry name" value="F-box_dom"/>
</dbReference>
<evidence type="ECO:0000259" key="1">
    <source>
        <dbReference type="PROSITE" id="PS50181"/>
    </source>
</evidence>
<protein>
    <recommendedName>
        <fullName evidence="1">F-box domain-containing protein</fullName>
    </recommendedName>
</protein>
<proteinExistence type="predicted"/>